<feature type="region of interest" description="Disordered" evidence="2">
    <location>
        <begin position="91"/>
        <end position="130"/>
    </location>
</feature>
<organism evidence="3 5">
    <name type="scientific">Volvox reticuliferus</name>
    <dbReference type="NCBI Taxonomy" id="1737510"/>
    <lineage>
        <taxon>Eukaryota</taxon>
        <taxon>Viridiplantae</taxon>
        <taxon>Chlorophyta</taxon>
        <taxon>core chlorophytes</taxon>
        <taxon>Chlorophyceae</taxon>
        <taxon>CS clade</taxon>
        <taxon>Chlamydomonadales</taxon>
        <taxon>Volvocaceae</taxon>
        <taxon>Volvox</taxon>
    </lineage>
</organism>
<comment type="caution">
    <text evidence="3">The sequence shown here is derived from an EMBL/GenBank/DDBJ whole genome shotgun (WGS) entry which is preliminary data.</text>
</comment>
<feature type="region of interest" description="Disordered" evidence="2">
    <location>
        <begin position="1268"/>
        <end position="1313"/>
    </location>
</feature>
<feature type="compositionally biased region" description="Pro residues" evidence="2">
    <location>
        <begin position="1490"/>
        <end position="1500"/>
    </location>
</feature>
<feature type="compositionally biased region" description="Gly residues" evidence="2">
    <location>
        <begin position="298"/>
        <end position="307"/>
    </location>
</feature>
<evidence type="ECO:0000313" key="5">
    <source>
        <dbReference type="Proteomes" id="UP000747110"/>
    </source>
</evidence>
<feature type="region of interest" description="Disordered" evidence="2">
    <location>
        <begin position="830"/>
        <end position="881"/>
    </location>
</feature>
<feature type="compositionally biased region" description="Polar residues" evidence="2">
    <location>
        <begin position="422"/>
        <end position="431"/>
    </location>
</feature>
<feature type="compositionally biased region" description="Basic residues" evidence="2">
    <location>
        <begin position="450"/>
        <end position="462"/>
    </location>
</feature>
<feature type="region of interest" description="Disordered" evidence="2">
    <location>
        <begin position="1332"/>
        <end position="1560"/>
    </location>
</feature>
<feature type="region of interest" description="Disordered" evidence="2">
    <location>
        <begin position="446"/>
        <end position="513"/>
    </location>
</feature>
<feature type="compositionally biased region" description="Low complexity" evidence="2">
    <location>
        <begin position="463"/>
        <end position="473"/>
    </location>
</feature>
<protein>
    <submittedName>
        <fullName evidence="3">Uncharacterized protein</fullName>
    </submittedName>
</protein>
<dbReference type="OrthoDB" id="551158at2759"/>
<accession>A0A8J4CPD1</accession>
<sequence>MSSVQGDQQGWSRHWEVLDRVGLPDYTPDVLWQADVLHRAGSHTPRPASSAEDRRVTAAALSGGGAASQYPVSQSNPLPARFAVAAAVAQSNHGGGRGNSSGGGAINLHPRLRPRPAKQPANRSRQPRVPLDSALNLQLVENPELYGPYTVQMQEWALPASTPQRSLVEAQEHYGAPPSKGFLGPPRLVLPGAPTPMYDSGSGNVYGGHDGREADGGQLGSALPSLAQSPRGSANEAAAAAAATAVQANGGGCGDGTSGRGASLVSFRIPLPAVPTTPTARNSPAADPPVALLRPGSGRTGGGGGGVTWSTAPEQELGGPQSSSKPGGDPAAVLAAATAAAAGPPPLQYQALRPSPGAGGSGGLATRMPPSRKVSADVSYIAYPNLFGPHTQHPYFQQQQSHWQLRGRSLSGEPPSAPPRYGSSTQWTTAGGLTPRERYKAILERAGRAAAHKQHERRRRRPGAVAAAAGSAQIRRRKTGGSESDAEESDGDGGGGDHGGGDGGHPLSPKTYGGLGKWGSRWIQPLAGLNKETATGRDEAPGKAAATDEGTPAGAAAAAAAAVVALAGDVGPAAGNGATSRGIAQQLPAVAAPQAAAAAAAGGGRNQTKADIQNQRNEAAARRLGVAERAVWQLRQALDELARFSCANAVRRGMLEDGSVLSQVDARILALRRYDRVELGPDGRRTSVIPQPPPAFPLDAAHEYLAAAQSGVAGLEELEEVVSSMRKKLQVVVGHDTEDLRRAAAEALAEAGHREVSEPGGASETGGAPGPYPVRRPSSSCTMSGAANGTPTPRNFQYPNHQPPSQPQVWGMENFYEGPPYGTVRVPSNTTTVSGLDQTTSVSGYGDSGGPGSCRPSYTSGGVGTVADMPPPPSPPMPTAAASMWNVHPVRKASSGSAASTPAPSGPGLDPAWSLLESLIIQLQDSHAARIDMMDAFDKRSSTESGGGGANGTTGLGRGGAATALLAAAAGAQGAVHNRHHRTRRGGGLERLARLVDVIDENGSVTGMTEMKEAAAEAAVNGNAVRAAVAATLEPKHTEQALYFLAKLSLMLQQDSRLPPDAGFLVAAGVDLLLGEVTWLLALLRCTTGAGSPHLVALAAALRAYEMQRSYTVTLMAVSERLEQAAEEALDRAALVERQLAATHTALQRANHDVTDMENNMMEMERDMRAIKARNQLLEETVADLEGNLDVVEVAHASRGAALDQAERVAGLMLEEHLSRVKRRSRSVQVASEGDCSDPRAIPPVLQPHSNQYYPITPCVSSRHLNAGAAGTTRSKTKKHLSKAHGSRKGGGISRSASRRVMRTSTRNGSGDNAAAAAAAAAAALAAARASMDATEDDDTGKVDDAADGEYDSDNKPRDSASKLSALKRNGLRTVSWVDRAQRRDSSSDGVRHYGSTDGRISPVTSAEGAAAAADDDDGDDAATNPVLHAEEAGAAGDPRVNVDGEGDGRDRSRSPTGRRRSTRQRRKKGASPDRHKSNSTETLPSSSSSPPPPPPPPPALQQQQDLEEAEQQQQQQRLRQLLLLQQQQQSGRQGLDDMEYWTQPASGDGAGSSTGDGAEQLLQPQHMNEKRLSGELLQDAALEQAARDMFSDVFVQKQSGGARGSVLGVP</sequence>
<feature type="compositionally biased region" description="Basic residues" evidence="2">
    <location>
        <begin position="1275"/>
        <end position="1288"/>
    </location>
</feature>
<dbReference type="EMBL" id="BNCQ01000018">
    <property type="protein sequence ID" value="GIM05312.1"/>
    <property type="molecule type" value="Genomic_DNA"/>
</dbReference>
<feature type="region of interest" description="Disordered" evidence="2">
    <location>
        <begin position="749"/>
        <end position="806"/>
    </location>
</feature>
<feature type="compositionally biased region" description="Pro residues" evidence="2">
    <location>
        <begin position="869"/>
        <end position="878"/>
    </location>
</feature>
<gene>
    <name evidence="3" type="ORF">Vretifemale_13500</name>
    <name evidence="4" type="ORF">Vretimale_9778</name>
</gene>
<evidence type="ECO:0000256" key="2">
    <source>
        <dbReference type="SAM" id="MobiDB-lite"/>
    </source>
</evidence>
<feature type="region of interest" description="Disordered" evidence="2">
    <location>
        <begin position="397"/>
        <end position="434"/>
    </location>
</feature>
<feature type="region of interest" description="Disordered" evidence="2">
    <location>
        <begin position="274"/>
        <end position="331"/>
    </location>
</feature>
<feature type="compositionally biased region" description="Basic residues" evidence="2">
    <location>
        <begin position="1457"/>
        <end position="1470"/>
    </location>
</feature>
<name>A0A8J4CPD1_9CHLO</name>
<dbReference type="Proteomes" id="UP000722791">
    <property type="component" value="Unassembled WGS sequence"/>
</dbReference>
<feature type="compositionally biased region" description="Gly residues" evidence="2">
    <location>
        <begin position="492"/>
        <end position="504"/>
    </location>
</feature>
<proteinExistence type="predicted"/>
<feature type="compositionally biased region" description="Basic and acidic residues" evidence="2">
    <location>
        <begin position="1380"/>
        <end position="1392"/>
    </location>
</feature>
<feature type="region of interest" description="Disordered" evidence="2">
    <location>
        <begin position="41"/>
        <end position="73"/>
    </location>
</feature>
<dbReference type="Proteomes" id="UP000747110">
    <property type="component" value="Unassembled WGS sequence"/>
</dbReference>
<evidence type="ECO:0000256" key="1">
    <source>
        <dbReference type="SAM" id="Coils"/>
    </source>
</evidence>
<feature type="compositionally biased region" description="Polar residues" evidence="2">
    <location>
        <begin position="830"/>
        <end position="843"/>
    </location>
</feature>
<evidence type="ECO:0000313" key="4">
    <source>
        <dbReference type="EMBL" id="GIM05312.1"/>
    </source>
</evidence>
<feature type="compositionally biased region" description="Gly residues" evidence="2">
    <location>
        <begin position="93"/>
        <end position="105"/>
    </location>
</feature>
<feature type="region of interest" description="Disordered" evidence="2">
    <location>
        <begin position="200"/>
        <end position="231"/>
    </location>
</feature>
<feature type="compositionally biased region" description="Basic and acidic residues" evidence="2">
    <location>
        <begin position="1441"/>
        <end position="1454"/>
    </location>
</feature>
<dbReference type="EMBL" id="BNCP01000031">
    <property type="protein sequence ID" value="GIL84940.1"/>
    <property type="molecule type" value="Genomic_DNA"/>
</dbReference>
<feature type="coiled-coil region" evidence="1">
    <location>
        <begin position="1119"/>
        <end position="1195"/>
    </location>
</feature>
<keyword evidence="5" id="KW-1185">Reference proteome</keyword>
<keyword evidence="1" id="KW-0175">Coiled coil</keyword>
<feature type="compositionally biased region" description="Polar residues" evidence="2">
    <location>
        <begin position="777"/>
        <end position="800"/>
    </location>
</feature>
<evidence type="ECO:0000313" key="3">
    <source>
        <dbReference type="EMBL" id="GIL84940.1"/>
    </source>
</evidence>
<reference evidence="3" key="1">
    <citation type="journal article" date="2021" name="Proc. Natl. Acad. Sci. U.S.A.">
        <title>Three genomes in the algal genus Volvox reveal the fate of a haploid sex-determining region after a transition to homothallism.</title>
        <authorList>
            <person name="Yamamoto K."/>
            <person name="Hamaji T."/>
            <person name="Kawai-Toyooka H."/>
            <person name="Matsuzaki R."/>
            <person name="Takahashi F."/>
            <person name="Nishimura Y."/>
            <person name="Kawachi M."/>
            <person name="Noguchi H."/>
            <person name="Minakuchi Y."/>
            <person name="Umen J.G."/>
            <person name="Toyoda A."/>
            <person name="Nozaki H."/>
        </authorList>
    </citation>
    <scope>NUCLEOTIDE SEQUENCE</scope>
    <source>
        <strain evidence="4">NIES-3785</strain>
        <strain evidence="3">NIES-3786</strain>
    </source>
</reference>
<feature type="compositionally biased region" description="Low complexity" evidence="2">
    <location>
        <begin position="1512"/>
        <end position="1534"/>
    </location>
</feature>
<feature type="region of interest" description="Disordered" evidence="2">
    <location>
        <begin position="1225"/>
        <end position="1248"/>
    </location>
</feature>